<sequence>MKLSNKVFRAYISFCRIEGLNRNFFFESFLHDDEKKYFRTLRYERRINSYIIGRFAAKKAVSLLVKEKNFSKINIQNGVFNQPILEYDLFNNLQVSLTHCGQLGAAIVFQEQFLIGIDVENTKSNKNKVLEGILTENEKILIHNTPFEYNEFLVMLWTLKESISKTIKTGLTVPLSIFEIKSIRFMDGYCISSYSNFYQYQSISFLEGNYVFSITYPKKVELNIDIDRIKVKLNEILK</sequence>
<organism evidence="5 6">
    <name type="scientific">Clostridium grantii DSM 8605</name>
    <dbReference type="NCBI Taxonomy" id="1121316"/>
    <lineage>
        <taxon>Bacteria</taxon>
        <taxon>Bacillati</taxon>
        <taxon>Bacillota</taxon>
        <taxon>Clostridia</taxon>
        <taxon>Eubacteriales</taxon>
        <taxon>Clostridiaceae</taxon>
        <taxon>Clostridium</taxon>
    </lineage>
</organism>
<dbReference type="STRING" id="1121316.SAMN02745207_04095"/>
<dbReference type="PANTHER" id="PTHR38096">
    <property type="entry name" value="ENTEROBACTIN SYNTHASE COMPONENT D"/>
    <property type="match status" value="1"/>
</dbReference>
<evidence type="ECO:0000313" key="6">
    <source>
        <dbReference type="Proteomes" id="UP000184447"/>
    </source>
</evidence>
<dbReference type="InterPro" id="IPR008278">
    <property type="entry name" value="4-PPantetheinyl_Trfase_dom"/>
</dbReference>
<dbReference type="GO" id="GO:0000287">
    <property type="term" value="F:magnesium ion binding"/>
    <property type="evidence" value="ECO:0007669"/>
    <property type="project" value="InterPro"/>
</dbReference>
<dbReference type="EMBL" id="FQXM01000046">
    <property type="protein sequence ID" value="SHI05595.1"/>
    <property type="molecule type" value="Genomic_DNA"/>
</dbReference>
<dbReference type="AlphaFoldDB" id="A0A1M5Y0L2"/>
<feature type="binding site" evidence="2">
    <location>
        <position position="118"/>
    </location>
    <ligand>
        <name>CoA</name>
        <dbReference type="ChEBI" id="CHEBI:57287"/>
    </ligand>
</feature>
<dbReference type="PANTHER" id="PTHR38096:SF1">
    <property type="entry name" value="ENTEROBACTIN SYNTHASE COMPONENT D"/>
    <property type="match status" value="1"/>
</dbReference>
<comment type="cofactor">
    <cofactor evidence="3">
        <name>Mg(2+)</name>
        <dbReference type="ChEBI" id="CHEBI:18420"/>
    </cofactor>
</comment>
<dbReference type="Gene3D" id="3.90.470.20">
    <property type="entry name" value="4'-phosphopantetheinyl transferase domain"/>
    <property type="match status" value="2"/>
</dbReference>
<evidence type="ECO:0000313" key="5">
    <source>
        <dbReference type="EMBL" id="SHI05595.1"/>
    </source>
</evidence>
<reference evidence="5 6" key="1">
    <citation type="submission" date="2016-11" db="EMBL/GenBank/DDBJ databases">
        <authorList>
            <person name="Jaros S."/>
            <person name="Januszkiewicz K."/>
            <person name="Wedrychowicz H."/>
        </authorList>
    </citation>
    <scope>NUCLEOTIDE SEQUENCE [LARGE SCALE GENOMIC DNA]</scope>
    <source>
        <strain evidence="5 6">DSM 8605</strain>
    </source>
</reference>
<protein>
    <submittedName>
        <fullName evidence="5">4'-phosphopantetheinyl transferase superfamily protein</fullName>
    </submittedName>
</protein>
<gene>
    <name evidence="5" type="ORF">SAMN02745207_04095</name>
</gene>
<dbReference type="OrthoDB" id="9808281at2"/>
<keyword evidence="3" id="KW-0460">Magnesium</keyword>
<dbReference type="GO" id="GO:0009366">
    <property type="term" value="C:enterobactin synthetase complex"/>
    <property type="evidence" value="ECO:0007669"/>
    <property type="project" value="InterPro"/>
</dbReference>
<accession>A0A1M5Y0L2</accession>
<evidence type="ECO:0000256" key="3">
    <source>
        <dbReference type="PIRSR" id="PIRSR603542-2"/>
    </source>
</evidence>
<keyword evidence="3" id="KW-0479">Metal-binding</keyword>
<evidence type="ECO:0000256" key="2">
    <source>
        <dbReference type="PIRSR" id="PIRSR603542-1"/>
    </source>
</evidence>
<feature type="domain" description="4'-phosphopantetheinyl transferase" evidence="4">
    <location>
        <begin position="115"/>
        <end position="191"/>
    </location>
</feature>
<dbReference type="GO" id="GO:0008897">
    <property type="term" value="F:holo-[acyl-carrier-protein] synthase activity"/>
    <property type="evidence" value="ECO:0007669"/>
    <property type="project" value="InterPro"/>
</dbReference>
<proteinExistence type="predicted"/>
<evidence type="ECO:0000259" key="4">
    <source>
        <dbReference type="Pfam" id="PF01648"/>
    </source>
</evidence>
<dbReference type="GO" id="GO:0009239">
    <property type="term" value="P:enterobactin biosynthetic process"/>
    <property type="evidence" value="ECO:0007669"/>
    <property type="project" value="InterPro"/>
</dbReference>
<dbReference type="Pfam" id="PF01648">
    <property type="entry name" value="ACPS"/>
    <property type="match status" value="1"/>
</dbReference>
<feature type="binding site" evidence="2">
    <location>
        <position position="161"/>
    </location>
    <ligand>
        <name>CoA</name>
        <dbReference type="ChEBI" id="CHEBI:57287"/>
    </ligand>
</feature>
<keyword evidence="1 5" id="KW-0808">Transferase</keyword>
<evidence type="ECO:0000256" key="1">
    <source>
        <dbReference type="ARBA" id="ARBA00022679"/>
    </source>
</evidence>
<dbReference type="GO" id="GO:0005886">
    <property type="term" value="C:plasma membrane"/>
    <property type="evidence" value="ECO:0007669"/>
    <property type="project" value="TreeGrafter"/>
</dbReference>
<name>A0A1M5Y0L2_9CLOT</name>
<feature type="binding site" evidence="3">
    <location>
        <position position="118"/>
    </location>
    <ligand>
        <name>Mg(2+)</name>
        <dbReference type="ChEBI" id="CHEBI:18420"/>
    </ligand>
</feature>
<feature type="binding site" evidence="3">
    <location>
        <position position="120"/>
    </location>
    <ligand>
        <name>Mg(2+)</name>
        <dbReference type="ChEBI" id="CHEBI:18420"/>
    </ligand>
</feature>
<dbReference type="SUPFAM" id="SSF56214">
    <property type="entry name" value="4'-phosphopantetheinyl transferase"/>
    <property type="match status" value="2"/>
</dbReference>
<feature type="binding site" evidence="2">
    <location>
        <position position="54"/>
    </location>
    <ligand>
        <name>CoA</name>
        <dbReference type="ChEBI" id="CHEBI:57287"/>
    </ligand>
</feature>
<keyword evidence="6" id="KW-1185">Reference proteome</keyword>
<dbReference type="Proteomes" id="UP000184447">
    <property type="component" value="Unassembled WGS sequence"/>
</dbReference>
<dbReference type="InterPro" id="IPR003542">
    <property type="entry name" value="Enbac_synth_compD-like"/>
</dbReference>
<feature type="binding site" evidence="2">
    <location>
        <position position="46"/>
    </location>
    <ligand>
        <name>CoA</name>
        <dbReference type="ChEBI" id="CHEBI:57287"/>
    </ligand>
</feature>
<feature type="binding site" evidence="2">
    <location>
        <begin position="98"/>
        <end position="99"/>
    </location>
    <ligand>
        <name>CoA</name>
        <dbReference type="ChEBI" id="CHEBI:57287"/>
    </ligand>
</feature>
<dbReference type="InterPro" id="IPR037143">
    <property type="entry name" value="4-PPantetheinyl_Trfase_dom_sf"/>
</dbReference>
<feature type="binding site" evidence="2">
    <location>
        <position position="165"/>
    </location>
    <ligand>
        <name>CoA</name>
        <dbReference type="ChEBI" id="CHEBI:57287"/>
    </ligand>
</feature>